<protein>
    <submittedName>
        <fullName evidence="4">Prolyl-tRNA editing protein</fullName>
    </submittedName>
</protein>
<dbReference type="InterPro" id="IPR036754">
    <property type="entry name" value="YbaK/aa-tRNA-synt-asso_dom_sf"/>
</dbReference>
<dbReference type="PANTHER" id="PTHR31423">
    <property type="entry name" value="YBAK DOMAIN-CONTAINING PROTEIN"/>
    <property type="match status" value="1"/>
</dbReference>
<name>A0ABD4XK19_WEIPA</name>
<dbReference type="Gene3D" id="3.90.960.10">
    <property type="entry name" value="YbaK/aminoacyl-tRNA synthetase-associated domain"/>
    <property type="match status" value="1"/>
</dbReference>
<evidence type="ECO:0000313" key="4">
    <source>
        <dbReference type="EMBL" id="MDF8371639.1"/>
    </source>
</evidence>
<dbReference type="SUPFAM" id="SSF55826">
    <property type="entry name" value="YbaK/ProRS associated domain"/>
    <property type="match status" value="1"/>
</dbReference>
<evidence type="ECO:0000256" key="2">
    <source>
        <dbReference type="ARBA" id="ARBA00022917"/>
    </source>
</evidence>
<evidence type="ECO:0000259" key="3">
    <source>
        <dbReference type="Pfam" id="PF04073"/>
    </source>
</evidence>
<evidence type="ECO:0000256" key="1">
    <source>
        <dbReference type="ARBA" id="ARBA00010201"/>
    </source>
</evidence>
<dbReference type="AlphaFoldDB" id="A0ABD4XK19"/>
<dbReference type="RefSeq" id="WP_277362442.1">
    <property type="nucleotide sequence ID" value="NZ_JAANXN010000011.1"/>
</dbReference>
<dbReference type="GO" id="GO:0002161">
    <property type="term" value="F:aminoacyl-tRNA deacylase activity"/>
    <property type="evidence" value="ECO:0007669"/>
    <property type="project" value="UniProtKB-ARBA"/>
</dbReference>
<dbReference type="GO" id="GO:0006412">
    <property type="term" value="P:translation"/>
    <property type="evidence" value="ECO:0007669"/>
    <property type="project" value="UniProtKB-KW"/>
</dbReference>
<dbReference type="InterPro" id="IPR040285">
    <property type="entry name" value="ProX/PRXD1"/>
</dbReference>
<comment type="similarity">
    <text evidence="1">Belongs to the PRORSD1 family.</text>
</comment>
<reference evidence="4 5" key="1">
    <citation type="submission" date="2020-03" db="EMBL/GenBank/DDBJ databases">
        <title>Comparative genomics of Weissella paramesenteroides.</title>
        <authorList>
            <person name="Kant R."/>
            <person name="Takala T."/>
            <person name="Saris P."/>
        </authorList>
    </citation>
    <scope>NUCLEOTIDE SEQUENCE [LARGE SCALE GENOMIC DNA]</scope>
    <source>
        <strain evidence="4 5">SJ27-4</strain>
    </source>
</reference>
<dbReference type="Pfam" id="PF04073">
    <property type="entry name" value="tRNA_edit"/>
    <property type="match status" value="1"/>
</dbReference>
<dbReference type="PANTHER" id="PTHR31423:SF3">
    <property type="entry name" value="PROLYL-TRNA SYNTHETASE ASSOCIATED DOMAIN-CONTAINING PROTEIN 1-RELATED"/>
    <property type="match status" value="1"/>
</dbReference>
<feature type="domain" description="YbaK/aminoacyl-tRNA synthetase-associated" evidence="3">
    <location>
        <begin position="25"/>
        <end position="151"/>
    </location>
</feature>
<organism evidence="4 5">
    <name type="scientific">Weissella paramesenteroides</name>
    <name type="common">Leuconostoc paramesenteroides</name>
    <dbReference type="NCBI Taxonomy" id="1249"/>
    <lineage>
        <taxon>Bacteria</taxon>
        <taxon>Bacillati</taxon>
        <taxon>Bacillota</taxon>
        <taxon>Bacilli</taxon>
        <taxon>Lactobacillales</taxon>
        <taxon>Lactobacillaceae</taxon>
        <taxon>Weissella</taxon>
    </lineage>
</organism>
<sequence>MTLSTYEEAIDFLQQNDIPYNEVKHEAVWTMAEANQLDLPNDVVIKNLFLKKRKTNEFFLCIVVGQKKVDFKTLAPQLQLSRSKLGFANEIDLVDVLGLKPGFVTPLGLPHDEQNQVTVLLDKELQKVDSIGIHPNSNTATVFVTYEDLLKIIKCSHHQMMIVDLD</sequence>
<accession>A0ABD4XK19</accession>
<dbReference type="InterPro" id="IPR007214">
    <property type="entry name" value="YbaK/aa-tRNA-synth-assoc-dom"/>
</dbReference>
<comment type="caution">
    <text evidence="4">The sequence shown here is derived from an EMBL/GenBank/DDBJ whole genome shotgun (WGS) entry which is preliminary data.</text>
</comment>
<evidence type="ECO:0000313" key="5">
    <source>
        <dbReference type="Proteomes" id="UP001215461"/>
    </source>
</evidence>
<dbReference type="EMBL" id="JAANXN010000011">
    <property type="protein sequence ID" value="MDF8371639.1"/>
    <property type="molecule type" value="Genomic_DNA"/>
</dbReference>
<keyword evidence="2" id="KW-0648">Protein biosynthesis</keyword>
<gene>
    <name evidence="4" type="ORF">G9403_08320</name>
</gene>
<dbReference type="Proteomes" id="UP001215461">
    <property type="component" value="Unassembled WGS sequence"/>
</dbReference>
<proteinExistence type="inferred from homology"/>